<dbReference type="InterPro" id="IPR050282">
    <property type="entry name" value="Cycloisomerase_2"/>
</dbReference>
<evidence type="ECO:0000313" key="4">
    <source>
        <dbReference type="Proteomes" id="UP001611383"/>
    </source>
</evidence>
<accession>A0ABY9WKJ4</accession>
<keyword evidence="2" id="KW-0313">Glucose metabolism</keyword>
<evidence type="ECO:0000256" key="2">
    <source>
        <dbReference type="ARBA" id="ARBA00022526"/>
    </source>
</evidence>
<dbReference type="Gene3D" id="2.130.10.10">
    <property type="entry name" value="YVTN repeat-like/Quinoprotein amine dehydrogenase"/>
    <property type="match status" value="1"/>
</dbReference>
<sequence>MNETNPTRRDFIHLTAMGTASLILSCTKEEELLPTPAPQTPKELFIYVGTYTSGGSEGIYLCRLDMATGALERVGVTRGVAEPSYLALEPKGRYLYAVNELTEFAGKPSGAVSAFAINPQSRELTFINQHPSEGGAPCFLEVDAKGAFVLVANYVGGNVAVLPIQEGGGLGAAVDVKQHEGSGPNAQRQEAPHAHQVRLDAANRYAFVADLGTDKVMLYRFDEKQGKLTPGTPPSVSTKPGAGPRHMAFHPNGRFVFVINELDSTITAYAYDAAQGTLTALQTITTLPDGYSGSNDCGDIHVSPDGHFLYGSNRGHDSIVVYAIDSAGKLTYVEHVTTLVKWPRNFAIDPTGTFLLVANQKGNTLVSFQRNAQTGKLTPVGQPLAVPAPTCLLVVPPSV</sequence>
<keyword evidence="2" id="KW-0119">Carbohydrate metabolism</keyword>
<dbReference type="InterPro" id="IPR011048">
    <property type="entry name" value="Haem_d1_sf"/>
</dbReference>
<proteinExistence type="inferred from homology"/>
<reference evidence="3 4" key="1">
    <citation type="submission" date="2019-08" db="EMBL/GenBank/DDBJ databases">
        <title>Archangium and Cystobacter genomes.</title>
        <authorList>
            <person name="Chen I.-C.K."/>
            <person name="Wielgoss S."/>
        </authorList>
    </citation>
    <scope>NUCLEOTIDE SEQUENCE [LARGE SCALE GENOMIC DNA]</scope>
    <source>
        <strain evidence="3 4">Cbm 6</strain>
    </source>
</reference>
<dbReference type="RefSeq" id="WP_395816832.1">
    <property type="nucleotide sequence ID" value="NZ_CP043494.1"/>
</dbReference>
<dbReference type="InterPro" id="IPR015943">
    <property type="entry name" value="WD40/YVTN_repeat-like_dom_sf"/>
</dbReference>
<gene>
    <name evidence="3" type="ORF">F0U60_09420</name>
</gene>
<dbReference type="InterPro" id="IPR006311">
    <property type="entry name" value="TAT_signal"/>
</dbReference>
<name>A0ABY9WKJ4_9BACT</name>
<protein>
    <submittedName>
        <fullName evidence="3">Lactonase family protein</fullName>
    </submittedName>
</protein>
<evidence type="ECO:0000256" key="1">
    <source>
        <dbReference type="ARBA" id="ARBA00005564"/>
    </source>
</evidence>
<dbReference type="SUPFAM" id="SSF51004">
    <property type="entry name" value="C-terminal (heme d1) domain of cytochrome cd1-nitrite reductase"/>
    <property type="match status" value="1"/>
</dbReference>
<dbReference type="PROSITE" id="PS51318">
    <property type="entry name" value="TAT"/>
    <property type="match status" value="1"/>
</dbReference>
<organism evidence="3 4">
    <name type="scientific">Archangium minus</name>
    <dbReference type="NCBI Taxonomy" id="83450"/>
    <lineage>
        <taxon>Bacteria</taxon>
        <taxon>Pseudomonadati</taxon>
        <taxon>Myxococcota</taxon>
        <taxon>Myxococcia</taxon>
        <taxon>Myxococcales</taxon>
        <taxon>Cystobacterineae</taxon>
        <taxon>Archangiaceae</taxon>
        <taxon>Archangium</taxon>
    </lineage>
</organism>
<dbReference type="InterPro" id="IPR019405">
    <property type="entry name" value="Lactonase_7-beta_prop"/>
</dbReference>
<comment type="similarity">
    <text evidence="1">Belongs to the cycloisomerase 2 family.</text>
</comment>
<evidence type="ECO:0000313" key="3">
    <source>
        <dbReference type="EMBL" id="WNG44304.1"/>
    </source>
</evidence>
<keyword evidence="4" id="KW-1185">Reference proteome</keyword>
<dbReference type="EMBL" id="CP043494">
    <property type="protein sequence ID" value="WNG44304.1"/>
    <property type="molecule type" value="Genomic_DNA"/>
</dbReference>
<dbReference type="PANTHER" id="PTHR30344">
    <property type="entry name" value="6-PHOSPHOGLUCONOLACTONASE-RELATED"/>
    <property type="match status" value="1"/>
</dbReference>
<dbReference type="PANTHER" id="PTHR30344:SF1">
    <property type="entry name" value="6-PHOSPHOGLUCONOLACTONASE"/>
    <property type="match status" value="1"/>
</dbReference>
<dbReference type="Proteomes" id="UP001611383">
    <property type="component" value="Chromosome"/>
</dbReference>
<dbReference type="Pfam" id="PF10282">
    <property type="entry name" value="Lactonase"/>
    <property type="match status" value="1"/>
</dbReference>